<keyword evidence="2" id="KW-0808">Transferase</keyword>
<reference evidence="5 6" key="2">
    <citation type="submission" date="2018-11" db="EMBL/GenBank/DDBJ databases">
        <authorList>
            <consortium name="Pathogen Informatics"/>
        </authorList>
    </citation>
    <scope>NUCLEOTIDE SEQUENCE [LARGE SCALE GENOMIC DNA]</scope>
</reference>
<evidence type="ECO:0000256" key="2">
    <source>
        <dbReference type="ARBA" id="ARBA00022679"/>
    </source>
</evidence>
<evidence type="ECO:0000256" key="4">
    <source>
        <dbReference type="ARBA" id="ARBA00022932"/>
    </source>
</evidence>
<keyword evidence="4" id="KW-0239">DNA-directed DNA polymerase</keyword>
<keyword evidence="3" id="KW-0548">Nucleotidyltransferase</keyword>
<protein>
    <recommendedName>
        <fullName evidence="1">DNA-directed DNA polymerase</fullName>
        <ecNumber evidence="1">2.7.7.7</ecNumber>
    </recommendedName>
</protein>
<evidence type="ECO:0000256" key="3">
    <source>
        <dbReference type="ARBA" id="ARBA00022695"/>
    </source>
</evidence>
<dbReference type="GO" id="GO:0006273">
    <property type="term" value="P:lagging strand elongation"/>
    <property type="evidence" value="ECO:0007669"/>
    <property type="project" value="TreeGrafter"/>
</dbReference>
<accession>A0A183HSX5</accession>
<dbReference type="EC" id="2.7.7.7" evidence="1"/>
<evidence type="ECO:0000313" key="7">
    <source>
        <dbReference type="WBParaSite" id="OFLC_0001058701-mRNA-1"/>
    </source>
</evidence>
<keyword evidence="6" id="KW-1185">Reference proteome</keyword>
<gene>
    <name evidence="5" type="ORF">OFLC_LOCUS10589</name>
</gene>
<dbReference type="GO" id="GO:0006272">
    <property type="term" value="P:leading strand elongation"/>
    <property type="evidence" value="ECO:0007669"/>
    <property type="project" value="TreeGrafter"/>
</dbReference>
<dbReference type="InterPro" id="IPR043502">
    <property type="entry name" value="DNA/RNA_pol_sf"/>
</dbReference>
<dbReference type="GO" id="GO:0003682">
    <property type="term" value="F:chromatin binding"/>
    <property type="evidence" value="ECO:0007669"/>
    <property type="project" value="TreeGrafter"/>
</dbReference>
<name>A0A183HSX5_9BILA</name>
<dbReference type="AlphaFoldDB" id="A0A183HSX5"/>
<dbReference type="GO" id="GO:0003697">
    <property type="term" value="F:single-stranded DNA binding"/>
    <property type="evidence" value="ECO:0007669"/>
    <property type="project" value="TreeGrafter"/>
</dbReference>
<sequence>MRLIIQIGIAQYHIIITLIIYNLHQLGPDGSGKSATQRAYHLTEVQENKCLKIDFHYYLVQQILPVVSRLCVPIEGCSEAWVAQALGLHSLTYRKHTIYDGNADKEEQPLCFPHYNLDCCESFNFVCPKDGCGHEFFVRECVVQDVRFSLN</sequence>
<dbReference type="Gene3D" id="1.10.132.60">
    <property type="entry name" value="DNA polymerase family B, C-terminal domain"/>
    <property type="match status" value="1"/>
</dbReference>
<dbReference type="WBParaSite" id="OFLC_0001058701-mRNA-1">
    <property type="protein sequence ID" value="OFLC_0001058701-mRNA-1"/>
    <property type="gene ID" value="OFLC_0001058701"/>
</dbReference>
<evidence type="ECO:0000313" key="5">
    <source>
        <dbReference type="EMBL" id="VDO69771.1"/>
    </source>
</evidence>
<dbReference type="GO" id="GO:0003887">
    <property type="term" value="F:DNA-directed DNA polymerase activity"/>
    <property type="evidence" value="ECO:0007669"/>
    <property type="project" value="UniProtKB-KW"/>
</dbReference>
<evidence type="ECO:0000313" key="6">
    <source>
        <dbReference type="Proteomes" id="UP000267606"/>
    </source>
</evidence>
<dbReference type="GO" id="GO:0005658">
    <property type="term" value="C:alpha DNA polymerase:primase complex"/>
    <property type="evidence" value="ECO:0007669"/>
    <property type="project" value="TreeGrafter"/>
</dbReference>
<dbReference type="Proteomes" id="UP000267606">
    <property type="component" value="Unassembled WGS sequence"/>
</dbReference>
<dbReference type="PANTHER" id="PTHR45861:SF1">
    <property type="entry name" value="DNA POLYMERASE ALPHA CATALYTIC SUBUNIT"/>
    <property type="match status" value="1"/>
</dbReference>
<dbReference type="SUPFAM" id="SSF56672">
    <property type="entry name" value="DNA/RNA polymerases"/>
    <property type="match status" value="1"/>
</dbReference>
<evidence type="ECO:0000256" key="1">
    <source>
        <dbReference type="ARBA" id="ARBA00012417"/>
    </source>
</evidence>
<dbReference type="InterPro" id="IPR042087">
    <property type="entry name" value="DNA_pol_B_thumb"/>
</dbReference>
<dbReference type="PANTHER" id="PTHR45861">
    <property type="entry name" value="DNA POLYMERASE ALPHA CATALYTIC SUBUNIT"/>
    <property type="match status" value="1"/>
</dbReference>
<dbReference type="STRING" id="387005.A0A183HSX5"/>
<dbReference type="GO" id="GO:0003688">
    <property type="term" value="F:DNA replication origin binding"/>
    <property type="evidence" value="ECO:0007669"/>
    <property type="project" value="TreeGrafter"/>
</dbReference>
<organism evidence="7">
    <name type="scientific">Onchocerca flexuosa</name>
    <dbReference type="NCBI Taxonomy" id="387005"/>
    <lineage>
        <taxon>Eukaryota</taxon>
        <taxon>Metazoa</taxon>
        <taxon>Ecdysozoa</taxon>
        <taxon>Nematoda</taxon>
        <taxon>Chromadorea</taxon>
        <taxon>Rhabditida</taxon>
        <taxon>Spirurina</taxon>
        <taxon>Spiruromorpha</taxon>
        <taxon>Filarioidea</taxon>
        <taxon>Onchocercidae</taxon>
        <taxon>Onchocerca</taxon>
    </lineage>
</organism>
<proteinExistence type="predicted"/>
<reference evidence="7" key="1">
    <citation type="submission" date="2016-06" db="UniProtKB">
        <authorList>
            <consortium name="WormBaseParasite"/>
        </authorList>
    </citation>
    <scope>IDENTIFICATION</scope>
</reference>
<dbReference type="EMBL" id="UZAJ01014286">
    <property type="protein sequence ID" value="VDO69771.1"/>
    <property type="molecule type" value="Genomic_DNA"/>
</dbReference>
<dbReference type="GO" id="GO:1902975">
    <property type="term" value="P:mitotic DNA replication initiation"/>
    <property type="evidence" value="ECO:0007669"/>
    <property type="project" value="TreeGrafter"/>
</dbReference>